<dbReference type="GO" id="GO:0016121">
    <property type="term" value="P:carotene catabolic process"/>
    <property type="evidence" value="ECO:0007669"/>
    <property type="project" value="TreeGrafter"/>
</dbReference>
<organism evidence="6 7">
    <name type="scientific">Rhynchospora pubera</name>
    <dbReference type="NCBI Taxonomy" id="906938"/>
    <lineage>
        <taxon>Eukaryota</taxon>
        <taxon>Viridiplantae</taxon>
        <taxon>Streptophyta</taxon>
        <taxon>Embryophyta</taxon>
        <taxon>Tracheophyta</taxon>
        <taxon>Spermatophyta</taxon>
        <taxon>Magnoliopsida</taxon>
        <taxon>Liliopsida</taxon>
        <taxon>Poales</taxon>
        <taxon>Cyperaceae</taxon>
        <taxon>Cyperoideae</taxon>
        <taxon>Rhynchosporeae</taxon>
        <taxon>Rhynchospora</taxon>
    </lineage>
</organism>
<dbReference type="PANTHER" id="PTHR10543:SF46">
    <property type="entry name" value="CAROTENOID CLEAVAGE DIOXYGENASE 4, CHLOROPLASTIC-RELATED"/>
    <property type="match status" value="1"/>
</dbReference>
<keyword evidence="3 6" id="KW-0223">Dioxygenase</keyword>
<proteinExistence type="inferred from homology"/>
<dbReference type="AlphaFoldDB" id="A0AAV8GZI5"/>
<reference evidence="6" key="1">
    <citation type="submission" date="2022-08" db="EMBL/GenBank/DDBJ databases">
        <authorList>
            <person name="Marques A."/>
        </authorList>
    </citation>
    <scope>NUCLEOTIDE SEQUENCE</scope>
    <source>
        <strain evidence="6">RhyPub2mFocal</strain>
        <tissue evidence="6">Leaves</tissue>
    </source>
</reference>
<comment type="caution">
    <text evidence="6">The sequence shown here is derived from an EMBL/GenBank/DDBJ whole genome shotgun (WGS) entry which is preliminary data.</text>
</comment>
<dbReference type="GO" id="GO:0010436">
    <property type="term" value="F:carotenoid dioxygenase activity"/>
    <property type="evidence" value="ECO:0007669"/>
    <property type="project" value="TreeGrafter"/>
</dbReference>
<evidence type="ECO:0000256" key="1">
    <source>
        <dbReference type="ARBA" id="ARBA00006787"/>
    </source>
</evidence>
<keyword evidence="7" id="KW-1185">Reference proteome</keyword>
<keyword evidence="4 5" id="KW-0408">Iron</keyword>
<keyword evidence="3 6" id="KW-0560">Oxidoreductase</keyword>
<evidence type="ECO:0000313" key="6">
    <source>
        <dbReference type="EMBL" id="KAJ4808737.1"/>
    </source>
</evidence>
<evidence type="ECO:0000256" key="4">
    <source>
        <dbReference type="ARBA" id="ARBA00023004"/>
    </source>
</evidence>
<accession>A0AAV8GZI5</accession>
<gene>
    <name evidence="6" type="ORF">LUZ62_021303</name>
</gene>
<dbReference type="GO" id="GO:0046872">
    <property type="term" value="F:metal ion binding"/>
    <property type="evidence" value="ECO:0007669"/>
    <property type="project" value="UniProtKB-KW"/>
</dbReference>
<comment type="cofactor">
    <cofactor evidence="5">
        <name>Fe(2+)</name>
        <dbReference type="ChEBI" id="CHEBI:29033"/>
    </cofactor>
    <text evidence="5">Binds 1 Fe(2+) ion per subunit.</text>
</comment>
<dbReference type="GO" id="GO:0009570">
    <property type="term" value="C:chloroplast stroma"/>
    <property type="evidence" value="ECO:0007669"/>
    <property type="project" value="TreeGrafter"/>
</dbReference>
<dbReference type="InterPro" id="IPR004294">
    <property type="entry name" value="Carotenoid_Oase"/>
</dbReference>
<dbReference type="PANTHER" id="PTHR10543">
    <property type="entry name" value="BETA-CAROTENE DIOXYGENASE"/>
    <property type="match status" value="1"/>
</dbReference>
<dbReference type="Pfam" id="PF03055">
    <property type="entry name" value="RPE65"/>
    <property type="match status" value="1"/>
</dbReference>
<evidence type="ECO:0000313" key="7">
    <source>
        <dbReference type="Proteomes" id="UP001140206"/>
    </source>
</evidence>
<feature type="binding site" evidence="5">
    <location>
        <position position="157"/>
    </location>
    <ligand>
        <name>Fe cation</name>
        <dbReference type="ChEBI" id="CHEBI:24875"/>
        <note>catalytic</note>
    </ligand>
</feature>
<name>A0AAV8GZI5_9POAL</name>
<protein>
    <submittedName>
        <fullName evidence="6">9-cis-epoxycarotenoid dioxygenase 1</fullName>
    </submittedName>
</protein>
<comment type="similarity">
    <text evidence="1">Belongs to the carotenoid oxygenase family.</text>
</comment>
<sequence length="173" mass="19068">MLSVEHSLEQVEHLHSCVQMVRINLDTGVVSRKPLSVGNLDLGVIHPSYMGRKNRYAYLAIGNPWPKVSGVAKLDFSLTGKGDCVIATREFDPGCFGGEPFFVPNDGSEKEDDGYLLSFVHNEQTGESRFVVMDACSPKLDIVAEVLLPSRVPYGIHGLFLSKAELLSQQYLL</sequence>
<keyword evidence="2 5" id="KW-0479">Metal-binding</keyword>
<evidence type="ECO:0000256" key="3">
    <source>
        <dbReference type="ARBA" id="ARBA00022964"/>
    </source>
</evidence>
<evidence type="ECO:0000256" key="5">
    <source>
        <dbReference type="PIRSR" id="PIRSR604294-1"/>
    </source>
</evidence>
<dbReference type="EMBL" id="JAMFTS010000001">
    <property type="protein sequence ID" value="KAJ4808737.1"/>
    <property type="molecule type" value="Genomic_DNA"/>
</dbReference>
<evidence type="ECO:0000256" key="2">
    <source>
        <dbReference type="ARBA" id="ARBA00022723"/>
    </source>
</evidence>
<dbReference type="Proteomes" id="UP001140206">
    <property type="component" value="Chromosome 1"/>
</dbReference>